<comment type="caution">
    <text evidence="2">The sequence shown here is derived from an EMBL/GenBank/DDBJ whole genome shotgun (WGS) entry which is preliminary data.</text>
</comment>
<accession>A0A9W6LW32</accession>
<feature type="domain" description="N-acetyltransferase" evidence="1">
    <location>
        <begin position="15"/>
        <end position="176"/>
    </location>
</feature>
<keyword evidence="3" id="KW-1185">Reference proteome</keyword>
<dbReference type="GO" id="GO:0005737">
    <property type="term" value="C:cytoplasm"/>
    <property type="evidence" value="ECO:0007669"/>
    <property type="project" value="TreeGrafter"/>
</dbReference>
<dbReference type="InterPro" id="IPR016181">
    <property type="entry name" value="Acyl_CoA_acyltransferase"/>
</dbReference>
<dbReference type="PROSITE" id="PS51186">
    <property type="entry name" value="GNAT"/>
    <property type="match status" value="1"/>
</dbReference>
<dbReference type="Pfam" id="PF13302">
    <property type="entry name" value="Acetyltransf_3"/>
    <property type="match status" value="1"/>
</dbReference>
<evidence type="ECO:0000259" key="1">
    <source>
        <dbReference type="PROSITE" id="PS51186"/>
    </source>
</evidence>
<dbReference type="SUPFAM" id="SSF55729">
    <property type="entry name" value="Acyl-CoA N-acyltransferases (Nat)"/>
    <property type="match status" value="1"/>
</dbReference>
<dbReference type="PANTHER" id="PTHR43441:SF10">
    <property type="entry name" value="ACETYLTRANSFERASE"/>
    <property type="match status" value="1"/>
</dbReference>
<dbReference type="RefSeq" id="WP_271172687.1">
    <property type="nucleotide sequence ID" value="NZ_BSEJ01000004.1"/>
</dbReference>
<gene>
    <name evidence="2" type="ORF">GCM10017576_11000</name>
</gene>
<dbReference type="InterPro" id="IPR051908">
    <property type="entry name" value="Ribosomal_N-acetyltransferase"/>
</dbReference>
<dbReference type="PANTHER" id="PTHR43441">
    <property type="entry name" value="RIBOSOMAL-PROTEIN-SERINE ACETYLTRANSFERASE"/>
    <property type="match status" value="1"/>
</dbReference>
<dbReference type="CDD" id="cd04301">
    <property type="entry name" value="NAT_SF"/>
    <property type="match status" value="1"/>
</dbReference>
<dbReference type="Proteomes" id="UP001142462">
    <property type="component" value="Unassembled WGS sequence"/>
</dbReference>
<dbReference type="GO" id="GO:0008999">
    <property type="term" value="F:protein-N-terminal-alanine acetyltransferase activity"/>
    <property type="evidence" value="ECO:0007669"/>
    <property type="project" value="TreeGrafter"/>
</dbReference>
<organism evidence="2 3">
    <name type="scientific">Microbacterium barkeri</name>
    <dbReference type="NCBI Taxonomy" id="33917"/>
    <lineage>
        <taxon>Bacteria</taxon>
        <taxon>Bacillati</taxon>
        <taxon>Actinomycetota</taxon>
        <taxon>Actinomycetes</taxon>
        <taxon>Micrococcales</taxon>
        <taxon>Microbacteriaceae</taxon>
        <taxon>Microbacterium</taxon>
    </lineage>
</organism>
<name>A0A9W6LW32_9MICO</name>
<evidence type="ECO:0000313" key="3">
    <source>
        <dbReference type="Proteomes" id="UP001142462"/>
    </source>
</evidence>
<dbReference type="AlphaFoldDB" id="A0A9W6LW32"/>
<evidence type="ECO:0000313" key="2">
    <source>
        <dbReference type="EMBL" id="GLJ60971.1"/>
    </source>
</evidence>
<dbReference type="InterPro" id="IPR000182">
    <property type="entry name" value="GNAT_dom"/>
</dbReference>
<reference evidence="2" key="1">
    <citation type="journal article" date="2014" name="Int. J. Syst. Evol. Microbiol.">
        <title>Complete genome sequence of Corynebacterium casei LMG S-19264T (=DSM 44701T), isolated from a smear-ripened cheese.</title>
        <authorList>
            <consortium name="US DOE Joint Genome Institute (JGI-PGF)"/>
            <person name="Walter F."/>
            <person name="Albersmeier A."/>
            <person name="Kalinowski J."/>
            <person name="Ruckert C."/>
        </authorList>
    </citation>
    <scope>NUCLEOTIDE SEQUENCE</scope>
    <source>
        <strain evidence="2">VKM Ac-1020</strain>
    </source>
</reference>
<protein>
    <recommendedName>
        <fullName evidence="1">N-acetyltransferase domain-containing protein</fullName>
    </recommendedName>
</protein>
<dbReference type="EMBL" id="BSEJ01000004">
    <property type="protein sequence ID" value="GLJ60971.1"/>
    <property type="molecule type" value="Genomic_DNA"/>
</dbReference>
<dbReference type="GO" id="GO:1990189">
    <property type="term" value="F:protein N-terminal-serine acetyltransferase activity"/>
    <property type="evidence" value="ECO:0007669"/>
    <property type="project" value="TreeGrafter"/>
</dbReference>
<dbReference type="Gene3D" id="3.40.630.30">
    <property type="match status" value="1"/>
</dbReference>
<reference evidence="2" key="2">
    <citation type="submission" date="2023-01" db="EMBL/GenBank/DDBJ databases">
        <authorList>
            <person name="Sun Q."/>
            <person name="Evtushenko L."/>
        </authorList>
    </citation>
    <scope>NUCLEOTIDE SEQUENCE</scope>
    <source>
        <strain evidence="2">VKM Ac-1020</strain>
    </source>
</reference>
<sequence length="182" mass="19775">MNALPDEVIPVREGVALTAFAPDDAAVIHAAVDDVEIRRWLPLPRPYPLELAADWSTRVAETIRTSGSGLVRCIRAGERMAGCIDVKRVDWRARTAELGYWLSPAHRGRGLAAGAVDALASWLIDAHAFERVELRIATGNAASTRVAERAGFVYEGTARNAGFTDGGRVDLGIWSRIASDRR</sequence>
<proteinExistence type="predicted"/>